<gene>
    <name evidence="15" type="ORF">SAMN02745248_01307</name>
</gene>
<keyword evidence="6" id="KW-0228">DNA excision</keyword>
<keyword evidence="5" id="KW-0227">DNA damage</keyword>
<keyword evidence="4" id="KW-0547">Nucleotide-binding</keyword>
<evidence type="ECO:0000256" key="11">
    <source>
        <dbReference type="ARBA" id="ARBA00038000"/>
    </source>
</evidence>
<evidence type="ECO:0000256" key="5">
    <source>
        <dbReference type="ARBA" id="ARBA00022763"/>
    </source>
</evidence>
<dbReference type="SUPFAM" id="SSF52540">
    <property type="entry name" value="P-loop containing nucleoside triphosphate hydrolases"/>
    <property type="match status" value="2"/>
</dbReference>
<keyword evidence="10" id="KW-0234">DNA repair</keyword>
<evidence type="ECO:0000256" key="7">
    <source>
        <dbReference type="ARBA" id="ARBA00022840"/>
    </source>
</evidence>
<dbReference type="PROSITE" id="PS50893">
    <property type="entry name" value="ABC_TRANSPORTER_2"/>
    <property type="match status" value="2"/>
</dbReference>
<evidence type="ECO:0000256" key="12">
    <source>
        <dbReference type="ARBA" id="ARBA00039316"/>
    </source>
</evidence>
<evidence type="ECO:0000256" key="2">
    <source>
        <dbReference type="ARBA" id="ARBA00022490"/>
    </source>
</evidence>
<dbReference type="Gene3D" id="1.20.1580.10">
    <property type="entry name" value="ABC transporter ATPase like domain"/>
    <property type="match status" value="2"/>
</dbReference>
<feature type="domain" description="ABC transporter" evidence="14">
    <location>
        <begin position="451"/>
        <end position="742"/>
    </location>
</feature>
<keyword evidence="7" id="KW-0067">ATP-binding</keyword>
<keyword evidence="3" id="KW-0677">Repeat</keyword>
<evidence type="ECO:0000313" key="15">
    <source>
        <dbReference type="EMBL" id="SHJ91711.1"/>
    </source>
</evidence>
<dbReference type="PANTHER" id="PTHR43152:SF2">
    <property type="entry name" value="DRUG RESISTANCE ABC TRANSPORTER"/>
    <property type="match status" value="1"/>
</dbReference>
<dbReference type="STRING" id="1121331.SAMN02745248_01307"/>
<dbReference type="GO" id="GO:0004518">
    <property type="term" value="F:nuclease activity"/>
    <property type="evidence" value="ECO:0007669"/>
    <property type="project" value="UniProtKB-KW"/>
</dbReference>
<protein>
    <recommendedName>
        <fullName evidence="12">UvrABC system protein A</fullName>
    </recommendedName>
    <alternativeName>
        <fullName evidence="13">Excinuclease ABC subunit A</fullName>
    </alternativeName>
</protein>
<evidence type="ECO:0000259" key="14">
    <source>
        <dbReference type="PROSITE" id="PS50893"/>
    </source>
</evidence>
<dbReference type="InterPro" id="IPR027417">
    <property type="entry name" value="P-loop_NTPase"/>
</dbReference>
<evidence type="ECO:0000256" key="1">
    <source>
        <dbReference type="ARBA" id="ARBA00004496"/>
    </source>
</evidence>
<name>A0A1M6N7P6_9CLOT</name>
<dbReference type="Pfam" id="PF00005">
    <property type="entry name" value="ABC_tran"/>
    <property type="match status" value="1"/>
</dbReference>
<evidence type="ECO:0000256" key="6">
    <source>
        <dbReference type="ARBA" id="ARBA00022769"/>
    </source>
</evidence>
<keyword evidence="2" id="KW-0963">Cytoplasm</keyword>
<comment type="subcellular location">
    <subcellularLocation>
        <location evidence="1">Cytoplasm</location>
    </subcellularLocation>
</comment>
<dbReference type="InterPro" id="IPR017871">
    <property type="entry name" value="ABC_transporter-like_CS"/>
</dbReference>
<evidence type="ECO:0000256" key="9">
    <source>
        <dbReference type="ARBA" id="ARBA00023125"/>
    </source>
</evidence>
<dbReference type="AlphaFoldDB" id="A0A1M6N7P6"/>
<dbReference type="Gene3D" id="1.10.8.280">
    <property type="entry name" value="ABC transporter ATPase domain-like"/>
    <property type="match status" value="1"/>
</dbReference>
<dbReference type="GO" id="GO:0005524">
    <property type="term" value="F:ATP binding"/>
    <property type="evidence" value="ECO:0007669"/>
    <property type="project" value="UniProtKB-KW"/>
</dbReference>
<organism evidence="15 16">
    <name type="scientific">Hathewaya proteolytica DSM 3090</name>
    <dbReference type="NCBI Taxonomy" id="1121331"/>
    <lineage>
        <taxon>Bacteria</taxon>
        <taxon>Bacillati</taxon>
        <taxon>Bacillota</taxon>
        <taxon>Clostridia</taxon>
        <taxon>Eubacteriales</taxon>
        <taxon>Clostridiaceae</taxon>
        <taxon>Hathewaya</taxon>
    </lineage>
</organism>
<dbReference type="InterPro" id="IPR003439">
    <property type="entry name" value="ABC_transporter-like_ATP-bd"/>
</dbReference>
<evidence type="ECO:0000313" key="16">
    <source>
        <dbReference type="Proteomes" id="UP000183952"/>
    </source>
</evidence>
<dbReference type="GO" id="GO:0006281">
    <property type="term" value="P:DNA repair"/>
    <property type="evidence" value="ECO:0007669"/>
    <property type="project" value="UniProtKB-KW"/>
</dbReference>
<comment type="similarity">
    <text evidence="11">Belongs to the ABC transporter superfamily. UvrA family.</text>
</comment>
<evidence type="ECO:0000256" key="13">
    <source>
        <dbReference type="ARBA" id="ARBA00042156"/>
    </source>
</evidence>
<dbReference type="PROSITE" id="PS00211">
    <property type="entry name" value="ABC_TRANSPORTER_1"/>
    <property type="match status" value="2"/>
</dbReference>
<proteinExistence type="inferred from homology"/>
<evidence type="ECO:0000256" key="3">
    <source>
        <dbReference type="ARBA" id="ARBA00022737"/>
    </source>
</evidence>
<dbReference type="GO" id="GO:0003677">
    <property type="term" value="F:DNA binding"/>
    <property type="evidence" value="ECO:0007669"/>
    <property type="project" value="UniProtKB-KW"/>
</dbReference>
<dbReference type="Proteomes" id="UP000183952">
    <property type="component" value="Unassembled WGS sequence"/>
</dbReference>
<keyword evidence="9" id="KW-0238">DNA-binding</keyword>
<keyword evidence="16" id="KW-1185">Reference proteome</keyword>
<accession>A0A1M6N7P6</accession>
<dbReference type="GO" id="GO:0016887">
    <property type="term" value="F:ATP hydrolysis activity"/>
    <property type="evidence" value="ECO:0007669"/>
    <property type="project" value="InterPro"/>
</dbReference>
<dbReference type="GO" id="GO:0005737">
    <property type="term" value="C:cytoplasm"/>
    <property type="evidence" value="ECO:0007669"/>
    <property type="project" value="UniProtKB-SubCell"/>
</dbReference>
<sequence>MNNNMGYINIINAYENNLKNVTVSIPKKKITVFTGVSGSGKSSLCFDTIAAESRRELNSTFPTFVQQYLPKYGRPKVERIENLPVTIVIDQKKPVANARSTVGTYTDIFPLIRLLFSRVGKPFVGYSDSFSFNHPNGQCARCEGLGQVVDLDVHKLVDFNKCLNDEGVIDYPAFTTGAWRWKRYAYSGLFDLNKKIKDYSKEELDLFLYSPQIRLKNPPSNWPKSAKFEGIYPRMYRSVINTKEGQMREKVLERMVTKGTCPECHGTRLNEKIRSCKINGKNIAEVAEMPIPEAIRFMEGIEDPRGYDLKREICGRLKALVEIGLSYLSLSRGTGTLSGGEAQRIKIAKYINSALTDMVYVLDEPSAGLHPRDIQLLKDSIVKLKEHGNTVLIVEHHREIIKMADYIVDMGPGGGSQGGNVVFTGSYDGLLKSESATGIAMKEGSEFKATLRKPKGWIDINSADLHNLKNINVKLPLGVMAVIAGVAGSGKSSLMEYFLRDHGNNVIFIGQKDIGINIKSTPATYLEIAEDIREIFAKSNKVKKSIFSFNSEGACPACKGKGVIISEMAFMDSVETVCELCNGNRYSKDVLMYEYKGKNISQVMDFTVKEAIEFFKGEKFIHKLNCLQRVGLEYIHLNQSMTTLSGGELQRVKLASELGKKGEIFIMDEPTNGLHLKDIKKLMILFNEMVDEGNSLFLIEHSTDVMKNADYIIELGPKGGNEGGELLFAGVPRDMSQSPSSMTKEYM</sequence>
<evidence type="ECO:0000256" key="8">
    <source>
        <dbReference type="ARBA" id="ARBA00022881"/>
    </source>
</evidence>
<evidence type="ECO:0000256" key="10">
    <source>
        <dbReference type="ARBA" id="ARBA00023204"/>
    </source>
</evidence>
<dbReference type="RefSeq" id="WP_072903315.1">
    <property type="nucleotide sequence ID" value="NZ_FRAD01000009.1"/>
</dbReference>
<reference evidence="15 16" key="1">
    <citation type="submission" date="2016-11" db="EMBL/GenBank/DDBJ databases">
        <authorList>
            <person name="Jaros S."/>
            <person name="Januszkiewicz K."/>
            <person name="Wedrychowicz H."/>
        </authorList>
    </citation>
    <scope>NUCLEOTIDE SEQUENCE [LARGE SCALE GENOMIC DNA]</scope>
    <source>
        <strain evidence="15 16">DSM 3090</strain>
    </source>
</reference>
<keyword evidence="8" id="KW-0267">Excision nuclease</keyword>
<dbReference type="PANTHER" id="PTHR43152">
    <property type="entry name" value="UVRABC SYSTEM PROTEIN A"/>
    <property type="match status" value="1"/>
</dbReference>
<dbReference type="Gene3D" id="3.40.50.300">
    <property type="entry name" value="P-loop containing nucleotide triphosphate hydrolases"/>
    <property type="match status" value="2"/>
</dbReference>
<dbReference type="EMBL" id="FRAD01000009">
    <property type="protein sequence ID" value="SHJ91711.1"/>
    <property type="molecule type" value="Genomic_DNA"/>
</dbReference>
<feature type="domain" description="ABC transporter" evidence="14">
    <location>
        <begin position="3"/>
        <end position="437"/>
    </location>
</feature>
<evidence type="ECO:0000256" key="4">
    <source>
        <dbReference type="ARBA" id="ARBA00022741"/>
    </source>
</evidence>